<organism evidence="2 3">
    <name type="scientific">Sphaerisporangium dianthi</name>
    <dbReference type="NCBI Taxonomy" id="1436120"/>
    <lineage>
        <taxon>Bacteria</taxon>
        <taxon>Bacillati</taxon>
        <taxon>Actinomycetota</taxon>
        <taxon>Actinomycetes</taxon>
        <taxon>Streptosporangiales</taxon>
        <taxon>Streptosporangiaceae</taxon>
        <taxon>Sphaerisporangium</taxon>
    </lineage>
</organism>
<keyword evidence="3" id="KW-1185">Reference proteome</keyword>
<dbReference type="InterPro" id="IPR043917">
    <property type="entry name" value="DUF5753"/>
</dbReference>
<dbReference type="CDD" id="cd00093">
    <property type="entry name" value="HTH_XRE"/>
    <property type="match status" value="1"/>
</dbReference>
<dbReference type="Proteomes" id="UP001596004">
    <property type="component" value="Unassembled WGS sequence"/>
</dbReference>
<evidence type="ECO:0000313" key="2">
    <source>
        <dbReference type="EMBL" id="MFC4532960.1"/>
    </source>
</evidence>
<gene>
    <name evidence="2" type="ORF">ACFO60_19460</name>
</gene>
<evidence type="ECO:0000259" key="1">
    <source>
        <dbReference type="PROSITE" id="PS50943"/>
    </source>
</evidence>
<dbReference type="Pfam" id="PF13560">
    <property type="entry name" value="HTH_31"/>
    <property type="match status" value="1"/>
</dbReference>
<evidence type="ECO:0000313" key="3">
    <source>
        <dbReference type="Proteomes" id="UP001596004"/>
    </source>
</evidence>
<dbReference type="InterPro" id="IPR001387">
    <property type="entry name" value="Cro/C1-type_HTH"/>
</dbReference>
<dbReference type="PROSITE" id="PS50943">
    <property type="entry name" value="HTH_CROC1"/>
    <property type="match status" value="1"/>
</dbReference>
<name>A0ABV9CJG0_9ACTN</name>
<dbReference type="InterPro" id="IPR010982">
    <property type="entry name" value="Lambda_DNA-bd_dom_sf"/>
</dbReference>
<accession>A0ABV9CJG0</accession>
<dbReference type="Gene3D" id="1.10.260.40">
    <property type="entry name" value="lambda repressor-like DNA-binding domains"/>
    <property type="match status" value="1"/>
</dbReference>
<feature type="domain" description="HTH cro/C1-type" evidence="1">
    <location>
        <begin position="29"/>
        <end position="84"/>
    </location>
</feature>
<dbReference type="RefSeq" id="WP_380842000.1">
    <property type="nucleotide sequence ID" value="NZ_JBHSFP010000012.1"/>
</dbReference>
<reference evidence="3" key="1">
    <citation type="journal article" date="2019" name="Int. J. Syst. Evol. Microbiol.">
        <title>The Global Catalogue of Microorganisms (GCM) 10K type strain sequencing project: providing services to taxonomists for standard genome sequencing and annotation.</title>
        <authorList>
            <consortium name="The Broad Institute Genomics Platform"/>
            <consortium name="The Broad Institute Genome Sequencing Center for Infectious Disease"/>
            <person name="Wu L."/>
            <person name="Ma J."/>
        </authorList>
    </citation>
    <scope>NUCLEOTIDE SEQUENCE [LARGE SCALE GENOMIC DNA]</scope>
    <source>
        <strain evidence="3">CGMCC 4.7132</strain>
    </source>
</reference>
<dbReference type="SUPFAM" id="SSF47413">
    <property type="entry name" value="lambda repressor-like DNA-binding domains"/>
    <property type="match status" value="1"/>
</dbReference>
<dbReference type="SMART" id="SM00530">
    <property type="entry name" value="HTH_XRE"/>
    <property type="match status" value="1"/>
</dbReference>
<sequence>MFPSFLEERDERRAIPRPGIPRARFGAEMRRLREAAQLSQAAVAARLGCTQTQVSRLEAASRTPSLSDAEKLDRLFGSGDGAFFTDLRKHIAARPSGPAWFVDWADEIEPAARIIWSWDPLLVPGLLQTPSYARHIFGQEPQIAPEEVEARIEARAQRQGILDRDDPPLFVALIDEGVLRRQVGGPEVMREQFDYLLEVIERPNISFQVVDPHCLIGLLGAFMIAELKDGRPHAIHADSSAEGQVTTDHDMVTSTRNRYEAIRLWAYPERVSIKMIEEARQEWI</sequence>
<proteinExistence type="predicted"/>
<dbReference type="EMBL" id="JBHSFP010000012">
    <property type="protein sequence ID" value="MFC4532960.1"/>
    <property type="molecule type" value="Genomic_DNA"/>
</dbReference>
<dbReference type="Pfam" id="PF19054">
    <property type="entry name" value="DUF5753"/>
    <property type="match status" value="1"/>
</dbReference>
<protein>
    <submittedName>
        <fullName evidence="2">Scr1 family TA system antitoxin-like transcriptional regulator</fullName>
    </submittedName>
</protein>
<comment type="caution">
    <text evidence="2">The sequence shown here is derived from an EMBL/GenBank/DDBJ whole genome shotgun (WGS) entry which is preliminary data.</text>
</comment>